<reference evidence="2 3" key="1">
    <citation type="journal article" date="2020" name="Mol. Plant">
        <title>The Chromosome-Based Rubber Tree Genome Provides New Insights into Spurge Genome Evolution and Rubber Biosynthesis.</title>
        <authorList>
            <person name="Liu J."/>
            <person name="Shi C."/>
            <person name="Shi C.C."/>
            <person name="Li W."/>
            <person name="Zhang Q.J."/>
            <person name="Zhang Y."/>
            <person name="Li K."/>
            <person name="Lu H.F."/>
            <person name="Shi C."/>
            <person name="Zhu S.T."/>
            <person name="Xiao Z.Y."/>
            <person name="Nan H."/>
            <person name="Yue Y."/>
            <person name="Zhu X.G."/>
            <person name="Wu Y."/>
            <person name="Hong X.N."/>
            <person name="Fan G.Y."/>
            <person name="Tong Y."/>
            <person name="Zhang D."/>
            <person name="Mao C.L."/>
            <person name="Liu Y.L."/>
            <person name="Hao S.J."/>
            <person name="Liu W.Q."/>
            <person name="Lv M.Q."/>
            <person name="Zhang H.B."/>
            <person name="Liu Y."/>
            <person name="Hu-Tang G.R."/>
            <person name="Wang J.P."/>
            <person name="Wang J.H."/>
            <person name="Sun Y.H."/>
            <person name="Ni S.B."/>
            <person name="Chen W.B."/>
            <person name="Zhang X.C."/>
            <person name="Jiao Y.N."/>
            <person name="Eichler E.E."/>
            <person name="Li G.H."/>
            <person name="Liu X."/>
            <person name="Gao L.Z."/>
        </authorList>
    </citation>
    <scope>NUCLEOTIDE SEQUENCE [LARGE SCALE GENOMIC DNA]</scope>
    <source>
        <strain evidence="3">cv. GT1</strain>
        <tissue evidence="2">Leaf</tissue>
    </source>
</reference>
<keyword evidence="1" id="KW-0732">Signal</keyword>
<gene>
    <name evidence="2" type="ORF">GH714_030439</name>
</gene>
<dbReference type="Proteomes" id="UP000467840">
    <property type="component" value="Chromosome 4"/>
</dbReference>
<feature type="chain" id="PRO_5025607743" evidence="1">
    <location>
        <begin position="21"/>
        <end position="59"/>
    </location>
</feature>
<dbReference type="EMBL" id="JAAGAX010000010">
    <property type="protein sequence ID" value="KAF2301925.1"/>
    <property type="molecule type" value="Genomic_DNA"/>
</dbReference>
<evidence type="ECO:0000313" key="3">
    <source>
        <dbReference type="Proteomes" id="UP000467840"/>
    </source>
</evidence>
<accession>A0A6A6LNA2</accession>
<organism evidence="2 3">
    <name type="scientific">Hevea brasiliensis</name>
    <name type="common">Para rubber tree</name>
    <name type="synonym">Siphonia brasiliensis</name>
    <dbReference type="NCBI Taxonomy" id="3981"/>
    <lineage>
        <taxon>Eukaryota</taxon>
        <taxon>Viridiplantae</taxon>
        <taxon>Streptophyta</taxon>
        <taxon>Embryophyta</taxon>
        <taxon>Tracheophyta</taxon>
        <taxon>Spermatophyta</taxon>
        <taxon>Magnoliopsida</taxon>
        <taxon>eudicotyledons</taxon>
        <taxon>Gunneridae</taxon>
        <taxon>Pentapetalae</taxon>
        <taxon>rosids</taxon>
        <taxon>fabids</taxon>
        <taxon>Malpighiales</taxon>
        <taxon>Euphorbiaceae</taxon>
        <taxon>Crotonoideae</taxon>
        <taxon>Micrandreae</taxon>
        <taxon>Hevea</taxon>
    </lineage>
</organism>
<name>A0A6A6LNA2_HEVBR</name>
<evidence type="ECO:0000256" key="1">
    <source>
        <dbReference type="SAM" id="SignalP"/>
    </source>
</evidence>
<proteinExistence type="predicted"/>
<evidence type="ECO:0000313" key="2">
    <source>
        <dbReference type="EMBL" id="KAF2301925.1"/>
    </source>
</evidence>
<dbReference type="AlphaFoldDB" id="A0A6A6LNA2"/>
<comment type="caution">
    <text evidence="2">The sequence shown here is derived from an EMBL/GenBank/DDBJ whole genome shotgun (WGS) entry which is preliminary data.</text>
</comment>
<keyword evidence="3" id="KW-1185">Reference proteome</keyword>
<protein>
    <submittedName>
        <fullName evidence="2">Uncharacterized protein</fullName>
    </submittedName>
</protein>
<sequence>MHKVLILFFIALSGTPCTHSLEGTLLGRFFFALQRLLSPQGMLSSNDTIEYKLGKLKAA</sequence>
<feature type="signal peptide" evidence="1">
    <location>
        <begin position="1"/>
        <end position="20"/>
    </location>
</feature>